<dbReference type="Gene3D" id="1.10.30.50">
    <property type="match status" value="1"/>
</dbReference>
<keyword evidence="3" id="KW-1185">Reference proteome</keyword>
<dbReference type="CDD" id="cd00085">
    <property type="entry name" value="HNHc"/>
    <property type="match status" value="1"/>
</dbReference>
<feature type="domain" description="HNH nuclease" evidence="1">
    <location>
        <begin position="171"/>
        <end position="221"/>
    </location>
</feature>
<dbReference type="EMBL" id="JAFBFI010000003">
    <property type="protein sequence ID" value="MBM7691636.1"/>
    <property type="molecule type" value="Genomic_DNA"/>
</dbReference>
<dbReference type="RefSeq" id="WP_204539524.1">
    <property type="nucleotide sequence ID" value="NZ_JAFBFI010000003.1"/>
</dbReference>
<dbReference type="Pfam" id="PF01844">
    <property type="entry name" value="HNH"/>
    <property type="match status" value="1"/>
</dbReference>
<protein>
    <recommendedName>
        <fullName evidence="1">HNH nuclease domain-containing protein</fullName>
    </recommendedName>
</protein>
<organism evidence="2 3">
    <name type="scientific">Peribacillus deserti</name>
    <dbReference type="NCBI Taxonomy" id="673318"/>
    <lineage>
        <taxon>Bacteria</taxon>
        <taxon>Bacillati</taxon>
        <taxon>Bacillota</taxon>
        <taxon>Bacilli</taxon>
        <taxon>Bacillales</taxon>
        <taxon>Bacillaceae</taxon>
        <taxon>Peribacillus</taxon>
    </lineage>
</organism>
<dbReference type="InterPro" id="IPR003615">
    <property type="entry name" value="HNH_nuc"/>
</dbReference>
<evidence type="ECO:0000313" key="3">
    <source>
        <dbReference type="Proteomes" id="UP000823486"/>
    </source>
</evidence>
<dbReference type="SMART" id="SM00507">
    <property type="entry name" value="HNHc"/>
    <property type="match status" value="1"/>
</dbReference>
<evidence type="ECO:0000259" key="1">
    <source>
        <dbReference type="SMART" id="SM00507"/>
    </source>
</evidence>
<dbReference type="Proteomes" id="UP000823486">
    <property type="component" value="Unassembled WGS sequence"/>
</dbReference>
<dbReference type="InterPro" id="IPR002711">
    <property type="entry name" value="HNH"/>
</dbReference>
<proteinExistence type="predicted"/>
<name>A0ABS2QER7_9BACI</name>
<gene>
    <name evidence="2" type="ORF">JOC77_001043</name>
</gene>
<sequence length="299" mass="34657">MLLDEMHDYEDEADQEEKEEYLDPDYSVVYVDPLEIIEKYKDGLTNDSRSKQVDNTWRSFFPSFLKKKIPGWKTLPVEEVYNLAKMELKSTAGEKYNQLFSYICDLSEIVFNEKEEDDEVPIDLMSDETAEAILKLVEIIILPHQEVLARIEESGGRIQFVNVWETTFSENLKKEIKDRDGWKCVICEGQTDLHVHHKIPRNLGGMNHKDNLVTLCNSCHPAIETANVQVAFKKCLANFRKNKASGKITDAFSEDKRQLKDEVETTLDKVLESLLIREENQLAEQLAGVMKRLEIIFYD</sequence>
<reference evidence="2 3" key="1">
    <citation type="submission" date="2021-01" db="EMBL/GenBank/DDBJ databases">
        <title>Genomic Encyclopedia of Type Strains, Phase IV (KMG-IV): sequencing the most valuable type-strain genomes for metagenomic binning, comparative biology and taxonomic classification.</title>
        <authorList>
            <person name="Goeker M."/>
        </authorList>
    </citation>
    <scope>NUCLEOTIDE SEQUENCE [LARGE SCALE GENOMIC DNA]</scope>
    <source>
        <strain evidence="2 3">DSM 105482</strain>
    </source>
</reference>
<evidence type="ECO:0000313" key="2">
    <source>
        <dbReference type="EMBL" id="MBM7691636.1"/>
    </source>
</evidence>
<accession>A0ABS2QER7</accession>
<comment type="caution">
    <text evidence="2">The sequence shown here is derived from an EMBL/GenBank/DDBJ whole genome shotgun (WGS) entry which is preliminary data.</text>
</comment>